<dbReference type="Proteomes" id="UP000095673">
    <property type="component" value="Unassembled WGS sequence"/>
</dbReference>
<dbReference type="Pfam" id="PF08279">
    <property type="entry name" value="HTH_11"/>
    <property type="match status" value="1"/>
</dbReference>
<dbReference type="Gene3D" id="1.10.10.10">
    <property type="entry name" value="Winged helix-like DNA-binding domain superfamily/Winged helix DNA-binding domain"/>
    <property type="match status" value="1"/>
</dbReference>
<dbReference type="EMBL" id="CYXM01000005">
    <property type="protein sequence ID" value="CUM95351.1"/>
    <property type="molecule type" value="Genomic_DNA"/>
</dbReference>
<dbReference type="AlphaFoldDB" id="A0A173SY95"/>
<dbReference type="OrthoDB" id="9815009at2"/>
<sequence>MNTMNRRIEIINILIIRRHTTANELAQELGVSIRTIQYDIQALSPQYPIYTKPGENGGLFIREDYNPHINSLTPMELENLREMYEQTEGVHKKVLLQIIRKYGPDKLKL</sequence>
<protein>
    <submittedName>
        <fullName evidence="2">HTH domain</fullName>
    </submittedName>
</protein>
<evidence type="ECO:0000313" key="2">
    <source>
        <dbReference type="EMBL" id="CUM95351.1"/>
    </source>
</evidence>
<reference evidence="2 3" key="1">
    <citation type="submission" date="2015-09" db="EMBL/GenBank/DDBJ databases">
        <authorList>
            <consortium name="Pathogen Informatics"/>
        </authorList>
    </citation>
    <scope>NUCLEOTIDE SEQUENCE [LARGE SCALE GENOMIC DNA]</scope>
    <source>
        <strain evidence="2 3">2789STDY5834968</strain>
    </source>
</reference>
<dbReference type="InterPro" id="IPR013196">
    <property type="entry name" value="HTH_11"/>
</dbReference>
<dbReference type="InterPro" id="IPR036390">
    <property type="entry name" value="WH_DNA-bd_sf"/>
</dbReference>
<evidence type="ECO:0000259" key="1">
    <source>
        <dbReference type="Pfam" id="PF08279"/>
    </source>
</evidence>
<name>A0A173SY95_9FIRM</name>
<gene>
    <name evidence="2" type="ORF">ERS852580_01298</name>
</gene>
<feature type="domain" description="Helix-turn-helix type 11" evidence="1">
    <location>
        <begin position="6"/>
        <end position="55"/>
    </location>
</feature>
<dbReference type="InterPro" id="IPR036388">
    <property type="entry name" value="WH-like_DNA-bd_sf"/>
</dbReference>
<evidence type="ECO:0000313" key="3">
    <source>
        <dbReference type="Proteomes" id="UP000095673"/>
    </source>
</evidence>
<dbReference type="SUPFAM" id="SSF46785">
    <property type="entry name" value="Winged helix' DNA-binding domain"/>
    <property type="match status" value="1"/>
</dbReference>
<organism evidence="2 3">
    <name type="scientific">Agathobacter rectalis</name>
    <dbReference type="NCBI Taxonomy" id="39491"/>
    <lineage>
        <taxon>Bacteria</taxon>
        <taxon>Bacillati</taxon>
        <taxon>Bacillota</taxon>
        <taxon>Clostridia</taxon>
        <taxon>Lachnospirales</taxon>
        <taxon>Lachnospiraceae</taxon>
        <taxon>Agathobacter</taxon>
    </lineage>
</organism>
<dbReference type="RefSeq" id="WP_055196094.1">
    <property type="nucleotide sequence ID" value="NZ_CP143947.1"/>
</dbReference>
<accession>A0A173SY95</accession>
<proteinExistence type="predicted"/>